<comment type="caution">
    <text evidence="1">The sequence shown here is derived from an EMBL/GenBank/DDBJ whole genome shotgun (WGS) entry which is preliminary data.</text>
</comment>
<organism evidence="1 2">
    <name type="scientific">Citrus sinensis</name>
    <name type="common">Sweet orange</name>
    <name type="synonym">Citrus aurantium var. sinensis</name>
    <dbReference type="NCBI Taxonomy" id="2711"/>
    <lineage>
        <taxon>Eukaryota</taxon>
        <taxon>Viridiplantae</taxon>
        <taxon>Streptophyta</taxon>
        <taxon>Embryophyta</taxon>
        <taxon>Tracheophyta</taxon>
        <taxon>Spermatophyta</taxon>
        <taxon>Magnoliopsida</taxon>
        <taxon>eudicotyledons</taxon>
        <taxon>Gunneridae</taxon>
        <taxon>Pentapetalae</taxon>
        <taxon>rosids</taxon>
        <taxon>malvids</taxon>
        <taxon>Sapindales</taxon>
        <taxon>Rutaceae</taxon>
        <taxon>Aurantioideae</taxon>
        <taxon>Citrus</taxon>
    </lineage>
</organism>
<accession>A0ACB8KFU6</accession>
<protein>
    <submittedName>
        <fullName evidence="1">Retrovirus-related pol polyprotein from transposon RE1</fullName>
    </submittedName>
</protein>
<gene>
    <name evidence="1" type="ORF">KPL71_014993</name>
</gene>
<reference evidence="2" key="1">
    <citation type="journal article" date="2023" name="Hortic. Res.">
        <title>A chromosome-level phased genome enabling allele-level studies in sweet orange: a case study on citrus Huanglongbing tolerance.</title>
        <authorList>
            <person name="Wu B."/>
            <person name="Yu Q."/>
            <person name="Deng Z."/>
            <person name="Duan Y."/>
            <person name="Luo F."/>
            <person name="Gmitter F. Jr."/>
        </authorList>
    </citation>
    <scope>NUCLEOTIDE SEQUENCE [LARGE SCALE GENOMIC DNA]</scope>
    <source>
        <strain evidence="2">cv. Valencia</strain>
    </source>
</reference>
<dbReference type="EMBL" id="CM039174">
    <property type="protein sequence ID" value="KAH9753211.1"/>
    <property type="molecule type" value="Genomic_DNA"/>
</dbReference>
<name>A0ACB8KFU6_CITSI</name>
<evidence type="ECO:0000313" key="1">
    <source>
        <dbReference type="EMBL" id="KAH9753211.1"/>
    </source>
</evidence>
<evidence type="ECO:0000313" key="2">
    <source>
        <dbReference type="Proteomes" id="UP000829398"/>
    </source>
</evidence>
<keyword evidence="2" id="KW-1185">Reference proteome</keyword>
<proteinExistence type="predicted"/>
<sequence>MANSSTATSNQSIMNLNQPSQTSFTFVATVKLDRSNFLLWRKQVLITSIRGNCLEKFISEPQIIPEQYLSNATTDGSGENVENPAYVNWRALDQTLLGWLLSTISEGILNSILSYDTSFDVWKAIEKQFGVQSEVKIMQLRYEMNILRKDSMNIEEYCAKMKLLANKLACAGDIITEKDMLMRILNGLGSGYLDLASIITANKMSYDDAYALLLTHEARLEQSQGTKTMLNANYSSMNVNHSYMRGNFRRGTFGNGNYGCSGNRSFNGGRGVFHNSYPRGSPTGVANFGGYGRGQTVQFLRPSVRPNYPLSAFHPSANTPSDESPPICQICHKQGHTTDECWHIYDDSPTPLPKHFGKGRSFRSKAAYMANFDPFTNYAAPTVEDNYAAPFYSGFNPMYHSSYPSAEFNAPEAYLTNYEGPADDGWYLDSGATHHLTNNMANMNVREEFKGSDQLVIGDGHGLSITHVGDACFTYKGSNVAYKSTHILLKDMLLVPDITKNLLSISKLTTDNNLSIEFTGDVCYVKDSLTRQVLLKGLAEKGLYKLILKPSESIPSSFMCQTSHIQPLSMLSACSLGPHVLNNTQNNNLSSVSLCNASDNKVYSQNSSCNGLNNKALLLHRRFGHHNSQTLMHLLKNNASINLSSNSIKQALNQICEACQMGKSHKLHFPITEIKTTKALELIHTDLWGPSPISSRDGYTYYISFVDDFSRYTWIYPLKLKSEAFEVFKLFKLQVENQLSTTIKNLQSDWGGEYRAFTHFLNQCGIIFRHSGPYTHHQNGVVERKHRHTIELGLPLLAQAKLPFKFWWDAFHIAVYHINRLPSTALKLITLYEKIFNHKPDYSMLKCFGCTCYPYLRDYNKHKFDYHSSKCIFIGYSPSHKGYKCMHPSGRIYIVRHVVFEESTFPYSIDSVFHSTESTPHSSQSFTPQQVYYLSTLLVSVTDNSYNPHSTSSISNSSQSSDNSSHTDNQNLPLQQHISISEPPTEPSIELPTEPNTPIPQPVPYPSSSVQPNIHSMTTRSKAGIFKPKLYTAALIHKEPDSVYEAMQNPKWLAALMQNGTWSLVPRIADQKVVGNKWVYRVKYNTDGSVAKYKARLVAKGFQQIMGVNCFETFSPVIKPATVRVILSLAVMNQWKIRQVDVNNAFLNGELTEEVFMDQPEGFVDVEKPEYVLGIYELQFRYFFISKKNTMFALKDLGALSYFLGIEVLSIVGGMQYLVLTRPEIAFSVHKLSQYVSAPSLQHLMACKRVLRYLKATQNYGLKFVKEGDMKLTCFTDADWAGDLDDRKSLAAASAEISWLQSLFSELNLQCTEKPAIWCDNLSATQLAHNPVFHSRTKHIEIDIHYVRDKVLAGELSIKYVPSEEQVADIMTKSLSFIKFNYLRAKLNVLPCPLSLRGAVKVAHYSSSSVKPR</sequence>
<dbReference type="Proteomes" id="UP000829398">
    <property type="component" value="Chromosome 5"/>
</dbReference>